<dbReference type="Proteomes" id="UP000578569">
    <property type="component" value="Unassembled WGS sequence"/>
</dbReference>
<comment type="caution">
    <text evidence="1">The sequence shown here is derived from an EMBL/GenBank/DDBJ whole genome shotgun (WGS) entry which is preliminary data.</text>
</comment>
<dbReference type="RefSeq" id="WP_183932913.1">
    <property type="nucleotide sequence ID" value="NZ_JACICF010000001.1"/>
</dbReference>
<dbReference type="InterPro" id="IPR011990">
    <property type="entry name" value="TPR-like_helical_dom_sf"/>
</dbReference>
<dbReference type="SUPFAM" id="SSF48452">
    <property type="entry name" value="TPR-like"/>
    <property type="match status" value="1"/>
</dbReference>
<reference evidence="1 2" key="1">
    <citation type="submission" date="2020-08" db="EMBL/GenBank/DDBJ databases">
        <title>Genomic Encyclopedia of Type Strains, Phase IV (KMG-IV): sequencing the most valuable type-strain genomes for metagenomic binning, comparative biology and taxonomic classification.</title>
        <authorList>
            <person name="Goeker M."/>
        </authorList>
    </citation>
    <scope>NUCLEOTIDE SEQUENCE [LARGE SCALE GENOMIC DNA]</scope>
    <source>
        <strain evidence="1 2">DSM 24194</strain>
    </source>
</reference>
<sequence>MTGFLILLTVAAIVLGLLWLMKVRGNALTMVAAALAFAGAGYALEGRPSLGGDPRTASDQARPPMPLTGARHAFFGRFNSTDQWAIISESYASRGDTEKAAGILGSAVRDSPRNFALWTLYGNALTDHGGGINPAARLAFARAEALAPEHPGPRFFRALAQARSGEVEEALATWRALQLETPERAGYYPLIVQGIATFSSDAPADQNSGS</sequence>
<accession>A0A839YTI3</accession>
<proteinExistence type="predicted"/>
<keyword evidence="2" id="KW-1185">Reference proteome</keyword>
<organism evidence="1 2">
    <name type="scientific">Sphingomicrobium lutaoense</name>
    <dbReference type="NCBI Taxonomy" id="515949"/>
    <lineage>
        <taxon>Bacteria</taxon>
        <taxon>Pseudomonadati</taxon>
        <taxon>Pseudomonadota</taxon>
        <taxon>Alphaproteobacteria</taxon>
        <taxon>Sphingomonadales</taxon>
        <taxon>Sphingomonadaceae</taxon>
        <taxon>Sphingomicrobium</taxon>
    </lineage>
</organism>
<dbReference type="EMBL" id="JACICF010000001">
    <property type="protein sequence ID" value="MBB3763581.1"/>
    <property type="molecule type" value="Genomic_DNA"/>
</dbReference>
<dbReference type="AlphaFoldDB" id="A0A839YTI3"/>
<evidence type="ECO:0000313" key="1">
    <source>
        <dbReference type="EMBL" id="MBB3763581.1"/>
    </source>
</evidence>
<name>A0A839YTI3_9SPHN</name>
<dbReference type="Gene3D" id="1.25.40.10">
    <property type="entry name" value="Tetratricopeptide repeat domain"/>
    <property type="match status" value="1"/>
</dbReference>
<evidence type="ECO:0000313" key="2">
    <source>
        <dbReference type="Proteomes" id="UP000578569"/>
    </source>
</evidence>
<protein>
    <submittedName>
        <fullName evidence="1">Cytochrome c-type biogenesis protein CcmH/NrfG</fullName>
    </submittedName>
</protein>
<gene>
    <name evidence="1" type="ORF">FHS50_000604</name>
</gene>